<feature type="domain" description="RING-type" evidence="16">
    <location>
        <begin position="152"/>
        <end position="194"/>
    </location>
</feature>
<keyword evidence="12 15" id="KW-0472">Membrane</keyword>
<feature type="region of interest" description="Disordered" evidence="14">
    <location>
        <begin position="85"/>
        <end position="121"/>
    </location>
</feature>
<dbReference type="EMBL" id="JAUJYN010000004">
    <property type="protein sequence ID" value="KAK1273069.1"/>
    <property type="molecule type" value="Genomic_DNA"/>
</dbReference>
<keyword evidence="11 15" id="KW-1133">Transmembrane helix</keyword>
<keyword evidence="8 13" id="KW-0863">Zinc-finger</keyword>
<sequence length="285" mass="30804">MASLDDQQTWVPYGTSPKDCSKGFCTPFCPQWCYLIFPPPPPSAAASSSAAPNVSPLVVAIIGILASALLLVTYYTVISKYCSRGAHGDADSPRRTRQLRRDSTDEDEGDPNESARQEAWTTTSCGLDETVIKSIKVCKYNRGDGFVDCTDCSVCLSEFNEDEQLRLLPKCAHAFHVACIDTWFKSHNNCPLCRANIAPLPLEPEPRVSSETAVVVAVAASVGETEEVRQSVIEIEPIARSTSMSIADVSGDDESRVGSSGQCSGAMKRVGSAMQWKGRNSILPM</sequence>
<evidence type="ECO:0000256" key="13">
    <source>
        <dbReference type="PROSITE-ProRule" id="PRU00175"/>
    </source>
</evidence>
<feature type="transmembrane region" description="Helical" evidence="15">
    <location>
        <begin position="57"/>
        <end position="77"/>
    </location>
</feature>
<keyword evidence="9" id="KW-0833">Ubl conjugation pathway</keyword>
<keyword evidence="10" id="KW-0862">Zinc</keyword>
<evidence type="ECO:0000256" key="10">
    <source>
        <dbReference type="ARBA" id="ARBA00022833"/>
    </source>
</evidence>
<reference evidence="17" key="1">
    <citation type="journal article" date="2023" name="Nat. Commun.">
        <title>Diploid and tetraploid genomes of Acorus and the evolution of monocots.</title>
        <authorList>
            <person name="Ma L."/>
            <person name="Liu K.W."/>
            <person name="Li Z."/>
            <person name="Hsiao Y.Y."/>
            <person name="Qi Y."/>
            <person name="Fu T."/>
            <person name="Tang G.D."/>
            <person name="Zhang D."/>
            <person name="Sun W.H."/>
            <person name="Liu D.K."/>
            <person name="Li Y."/>
            <person name="Chen G.Z."/>
            <person name="Liu X.D."/>
            <person name="Liao X.Y."/>
            <person name="Jiang Y.T."/>
            <person name="Yu X."/>
            <person name="Hao Y."/>
            <person name="Huang J."/>
            <person name="Zhao X.W."/>
            <person name="Ke S."/>
            <person name="Chen Y.Y."/>
            <person name="Wu W.L."/>
            <person name="Hsu J.L."/>
            <person name="Lin Y.F."/>
            <person name="Huang M.D."/>
            <person name="Li C.Y."/>
            <person name="Huang L."/>
            <person name="Wang Z.W."/>
            <person name="Zhao X."/>
            <person name="Zhong W.Y."/>
            <person name="Peng D.H."/>
            <person name="Ahmad S."/>
            <person name="Lan S."/>
            <person name="Zhang J.S."/>
            <person name="Tsai W.C."/>
            <person name="Van de Peer Y."/>
            <person name="Liu Z.J."/>
        </authorList>
    </citation>
    <scope>NUCLEOTIDE SEQUENCE</scope>
    <source>
        <strain evidence="17">SCP</strain>
    </source>
</reference>
<reference evidence="17" key="2">
    <citation type="submission" date="2023-06" db="EMBL/GenBank/DDBJ databases">
        <authorList>
            <person name="Ma L."/>
            <person name="Liu K.-W."/>
            <person name="Li Z."/>
            <person name="Hsiao Y.-Y."/>
            <person name="Qi Y."/>
            <person name="Fu T."/>
            <person name="Tang G."/>
            <person name="Zhang D."/>
            <person name="Sun W.-H."/>
            <person name="Liu D.-K."/>
            <person name="Li Y."/>
            <person name="Chen G.-Z."/>
            <person name="Liu X.-D."/>
            <person name="Liao X.-Y."/>
            <person name="Jiang Y.-T."/>
            <person name="Yu X."/>
            <person name="Hao Y."/>
            <person name="Huang J."/>
            <person name="Zhao X.-W."/>
            <person name="Ke S."/>
            <person name="Chen Y.-Y."/>
            <person name="Wu W.-L."/>
            <person name="Hsu J.-L."/>
            <person name="Lin Y.-F."/>
            <person name="Huang M.-D."/>
            <person name="Li C.-Y."/>
            <person name="Huang L."/>
            <person name="Wang Z.-W."/>
            <person name="Zhao X."/>
            <person name="Zhong W.-Y."/>
            <person name="Peng D.-H."/>
            <person name="Ahmad S."/>
            <person name="Lan S."/>
            <person name="Zhang J.-S."/>
            <person name="Tsai W.-C."/>
            <person name="Van De Peer Y."/>
            <person name="Liu Z.-J."/>
        </authorList>
    </citation>
    <scope>NUCLEOTIDE SEQUENCE</scope>
    <source>
        <strain evidence="17">SCP</strain>
        <tissue evidence="17">Leaves</tissue>
    </source>
</reference>
<comment type="catalytic activity">
    <reaction evidence="1">
        <text>S-ubiquitinyl-[E2 ubiquitin-conjugating enzyme]-L-cysteine + [acceptor protein]-L-lysine = [E2 ubiquitin-conjugating enzyme]-L-cysteine + N(6)-ubiquitinyl-[acceptor protein]-L-lysine.</text>
        <dbReference type="EC" id="2.3.2.27"/>
    </reaction>
</comment>
<evidence type="ECO:0000256" key="8">
    <source>
        <dbReference type="ARBA" id="ARBA00022771"/>
    </source>
</evidence>
<dbReference type="PANTHER" id="PTHR46913:SF22">
    <property type="entry name" value="RING-TYPE E3 UBIQUITIN TRANSFERASE"/>
    <property type="match status" value="1"/>
</dbReference>
<dbReference type="InterPro" id="IPR013083">
    <property type="entry name" value="Znf_RING/FYVE/PHD"/>
</dbReference>
<accession>A0AAV9B9S4</accession>
<evidence type="ECO:0000256" key="12">
    <source>
        <dbReference type="ARBA" id="ARBA00023136"/>
    </source>
</evidence>
<keyword evidence="6 15" id="KW-0812">Transmembrane</keyword>
<evidence type="ECO:0000256" key="11">
    <source>
        <dbReference type="ARBA" id="ARBA00022989"/>
    </source>
</evidence>
<dbReference type="GO" id="GO:0061630">
    <property type="term" value="F:ubiquitin protein ligase activity"/>
    <property type="evidence" value="ECO:0007669"/>
    <property type="project" value="UniProtKB-EC"/>
</dbReference>
<evidence type="ECO:0000256" key="3">
    <source>
        <dbReference type="ARBA" id="ARBA00004906"/>
    </source>
</evidence>
<comment type="caution">
    <text evidence="17">The sequence shown here is derived from an EMBL/GenBank/DDBJ whole genome shotgun (WGS) entry which is preliminary data.</text>
</comment>
<dbReference type="Proteomes" id="UP001179952">
    <property type="component" value="Unassembled WGS sequence"/>
</dbReference>
<evidence type="ECO:0000256" key="6">
    <source>
        <dbReference type="ARBA" id="ARBA00022692"/>
    </source>
</evidence>
<keyword evidence="18" id="KW-1185">Reference proteome</keyword>
<dbReference type="GO" id="GO:0008270">
    <property type="term" value="F:zinc ion binding"/>
    <property type="evidence" value="ECO:0007669"/>
    <property type="project" value="UniProtKB-KW"/>
</dbReference>
<comment type="pathway">
    <text evidence="3">Protein modification; protein ubiquitination.</text>
</comment>
<evidence type="ECO:0000259" key="16">
    <source>
        <dbReference type="PROSITE" id="PS50089"/>
    </source>
</evidence>
<dbReference type="AlphaFoldDB" id="A0AAV9B9S4"/>
<dbReference type="CDD" id="cd16461">
    <property type="entry name" value="RING-H2_EL5-like"/>
    <property type="match status" value="1"/>
</dbReference>
<dbReference type="InterPro" id="IPR044600">
    <property type="entry name" value="ATL1/ATL16-like"/>
</dbReference>
<dbReference type="GO" id="GO:0016567">
    <property type="term" value="P:protein ubiquitination"/>
    <property type="evidence" value="ECO:0007669"/>
    <property type="project" value="InterPro"/>
</dbReference>
<dbReference type="PROSITE" id="PS50089">
    <property type="entry name" value="ZF_RING_2"/>
    <property type="match status" value="1"/>
</dbReference>
<evidence type="ECO:0000256" key="9">
    <source>
        <dbReference type="ARBA" id="ARBA00022786"/>
    </source>
</evidence>
<dbReference type="PANTHER" id="PTHR46913">
    <property type="entry name" value="RING-H2 FINGER PROTEIN ATL16"/>
    <property type="match status" value="1"/>
</dbReference>
<evidence type="ECO:0000256" key="7">
    <source>
        <dbReference type="ARBA" id="ARBA00022723"/>
    </source>
</evidence>
<dbReference type="Gene3D" id="3.30.40.10">
    <property type="entry name" value="Zinc/RING finger domain, C3HC4 (zinc finger)"/>
    <property type="match status" value="1"/>
</dbReference>
<evidence type="ECO:0000313" key="17">
    <source>
        <dbReference type="EMBL" id="KAK1273069.1"/>
    </source>
</evidence>
<evidence type="ECO:0000256" key="1">
    <source>
        <dbReference type="ARBA" id="ARBA00000900"/>
    </source>
</evidence>
<organism evidence="17 18">
    <name type="scientific">Acorus gramineus</name>
    <name type="common">Dwarf sweet flag</name>
    <dbReference type="NCBI Taxonomy" id="55184"/>
    <lineage>
        <taxon>Eukaryota</taxon>
        <taxon>Viridiplantae</taxon>
        <taxon>Streptophyta</taxon>
        <taxon>Embryophyta</taxon>
        <taxon>Tracheophyta</taxon>
        <taxon>Spermatophyta</taxon>
        <taxon>Magnoliopsida</taxon>
        <taxon>Liliopsida</taxon>
        <taxon>Acoraceae</taxon>
        <taxon>Acorus</taxon>
    </lineage>
</organism>
<evidence type="ECO:0000313" key="18">
    <source>
        <dbReference type="Proteomes" id="UP001179952"/>
    </source>
</evidence>
<dbReference type="InterPro" id="IPR001841">
    <property type="entry name" value="Znf_RING"/>
</dbReference>
<dbReference type="SUPFAM" id="SSF57850">
    <property type="entry name" value="RING/U-box"/>
    <property type="match status" value="1"/>
</dbReference>
<evidence type="ECO:0000256" key="2">
    <source>
        <dbReference type="ARBA" id="ARBA00004167"/>
    </source>
</evidence>
<evidence type="ECO:0000256" key="4">
    <source>
        <dbReference type="ARBA" id="ARBA00012483"/>
    </source>
</evidence>
<feature type="compositionally biased region" description="Basic and acidic residues" evidence="14">
    <location>
        <begin position="86"/>
        <end position="103"/>
    </location>
</feature>
<keyword evidence="7" id="KW-0479">Metal-binding</keyword>
<dbReference type="SMART" id="SM00184">
    <property type="entry name" value="RING"/>
    <property type="match status" value="1"/>
</dbReference>
<name>A0AAV9B9S4_ACOGR</name>
<comment type="subcellular location">
    <subcellularLocation>
        <location evidence="2">Membrane</location>
        <topology evidence="2">Single-pass membrane protein</topology>
    </subcellularLocation>
</comment>
<dbReference type="Pfam" id="PF13639">
    <property type="entry name" value="zf-RING_2"/>
    <property type="match status" value="1"/>
</dbReference>
<dbReference type="FunFam" id="3.30.40.10:FF:000233">
    <property type="entry name" value="RING-H2 finger protein ATL54"/>
    <property type="match status" value="1"/>
</dbReference>
<evidence type="ECO:0000256" key="14">
    <source>
        <dbReference type="SAM" id="MobiDB-lite"/>
    </source>
</evidence>
<proteinExistence type="predicted"/>
<gene>
    <name evidence="17" type="ORF">QJS04_geneDACA012130</name>
</gene>
<dbReference type="EC" id="2.3.2.27" evidence="4"/>
<protein>
    <recommendedName>
        <fullName evidence="4">RING-type E3 ubiquitin transferase</fullName>
        <ecNumber evidence="4">2.3.2.27</ecNumber>
    </recommendedName>
</protein>
<evidence type="ECO:0000256" key="15">
    <source>
        <dbReference type="SAM" id="Phobius"/>
    </source>
</evidence>
<evidence type="ECO:0000256" key="5">
    <source>
        <dbReference type="ARBA" id="ARBA00022679"/>
    </source>
</evidence>
<keyword evidence="5" id="KW-0808">Transferase</keyword>
<dbReference type="GO" id="GO:0016020">
    <property type="term" value="C:membrane"/>
    <property type="evidence" value="ECO:0007669"/>
    <property type="project" value="UniProtKB-SubCell"/>
</dbReference>